<dbReference type="InterPro" id="IPR011059">
    <property type="entry name" value="Metal-dep_hydrolase_composite"/>
</dbReference>
<dbReference type="Gene3D" id="2.30.40.10">
    <property type="entry name" value="Urease, subunit C, domain 1"/>
    <property type="match status" value="1"/>
</dbReference>
<evidence type="ECO:0000313" key="3">
    <source>
        <dbReference type="EMBL" id="SVA17583.1"/>
    </source>
</evidence>
<dbReference type="SUPFAM" id="SSF51556">
    <property type="entry name" value="Metallo-dependent hydrolases"/>
    <property type="match status" value="1"/>
</dbReference>
<evidence type="ECO:0000256" key="1">
    <source>
        <dbReference type="ARBA" id="ARBA00022801"/>
    </source>
</evidence>
<gene>
    <name evidence="3" type="ORF">METZ01_LOCUS70437</name>
</gene>
<dbReference type="Gene3D" id="3.20.20.140">
    <property type="entry name" value="Metal-dependent hydrolases"/>
    <property type="match status" value="1"/>
</dbReference>
<dbReference type="GO" id="GO:0016810">
    <property type="term" value="F:hydrolase activity, acting on carbon-nitrogen (but not peptide) bonds"/>
    <property type="evidence" value="ECO:0007669"/>
    <property type="project" value="InterPro"/>
</dbReference>
<accession>A0A381TU43</accession>
<evidence type="ECO:0000259" key="2">
    <source>
        <dbReference type="Pfam" id="PF01979"/>
    </source>
</evidence>
<dbReference type="Pfam" id="PF01979">
    <property type="entry name" value="Amidohydro_1"/>
    <property type="match status" value="1"/>
</dbReference>
<dbReference type="PANTHER" id="PTHR43794">
    <property type="entry name" value="AMINOHYDROLASE SSNA-RELATED"/>
    <property type="match status" value="1"/>
</dbReference>
<dbReference type="AlphaFoldDB" id="A0A381TU43"/>
<organism evidence="3">
    <name type="scientific">marine metagenome</name>
    <dbReference type="NCBI Taxonomy" id="408172"/>
    <lineage>
        <taxon>unclassified sequences</taxon>
        <taxon>metagenomes</taxon>
        <taxon>ecological metagenomes</taxon>
    </lineage>
</organism>
<keyword evidence="1" id="KW-0378">Hydrolase</keyword>
<protein>
    <recommendedName>
        <fullName evidence="2">Amidohydrolase-related domain-containing protein</fullName>
    </recommendedName>
</protein>
<sequence>MADNRILLHNASYVITMDGERRIIKDGSILVENDRIAAVDKTINTSQLEVNKVINAKDMVVTPGFINGHCHISYAHATRGIFPDDLGNDYLVNVFRLQDSMSSKEEFLTSLLAITELLSYGTTTILDPGSTKHVDLCMEAYEQTGVRLITGIQITDRENPYRMNVYSHDEALQTTESFITQYNGALEGKLHAWAMPFSPEYVGGPLLKDLKLLSDQLEVGSTLHINNAGRFKPDGSKESPILALEEYGFVGSNVTLAHCVGLSDKEIASLASTGTAVITCPTNVVKNGGGYGKNFPLSGLLEANVRVGLGTDAGNNSNLLETNRSMYLAAVLIKDATGDTTQIPPEKALELATIDGAKALGLDSEIGSLEVGKKADIVMYDTLRPEWQSLFNPVNSLVYSADGRSVKTVIVDGNVVIEDYVPNFVDTEKLIREVQDIGMDMMKRNNVFFPQKWPIV</sequence>
<dbReference type="InterPro" id="IPR050287">
    <property type="entry name" value="MTA/SAH_deaminase"/>
</dbReference>
<dbReference type="InterPro" id="IPR032466">
    <property type="entry name" value="Metal_Hydrolase"/>
</dbReference>
<reference evidence="3" key="1">
    <citation type="submission" date="2018-05" db="EMBL/GenBank/DDBJ databases">
        <authorList>
            <person name="Lanie J.A."/>
            <person name="Ng W.-L."/>
            <person name="Kazmierczak K.M."/>
            <person name="Andrzejewski T.M."/>
            <person name="Davidsen T.M."/>
            <person name="Wayne K.J."/>
            <person name="Tettelin H."/>
            <person name="Glass J.I."/>
            <person name="Rusch D."/>
            <person name="Podicherti R."/>
            <person name="Tsui H.-C.T."/>
            <person name="Winkler M.E."/>
        </authorList>
    </citation>
    <scope>NUCLEOTIDE SEQUENCE</scope>
</reference>
<feature type="domain" description="Amidohydrolase-related" evidence="2">
    <location>
        <begin position="60"/>
        <end position="416"/>
    </location>
</feature>
<dbReference type="InterPro" id="IPR006680">
    <property type="entry name" value="Amidohydro-rel"/>
</dbReference>
<dbReference type="PANTHER" id="PTHR43794:SF11">
    <property type="entry name" value="AMIDOHYDROLASE-RELATED DOMAIN-CONTAINING PROTEIN"/>
    <property type="match status" value="1"/>
</dbReference>
<proteinExistence type="predicted"/>
<dbReference type="EMBL" id="UINC01004889">
    <property type="protein sequence ID" value="SVA17583.1"/>
    <property type="molecule type" value="Genomic_DNA"/>
</dbReference>
<name>A0A381TU43_9ZZZZ</name>
<dbReference type="SUPFAM" id="SSF51338">
    <property type="entry name" value="Composite domain of metallo-dependent hydrolases"/>
    <property type="match status" value="1"/>
</dbReference>